<evidence type="ECO:0000259" key="2">
    <source>
        <dbReference type="Pfam" id="PF01593"/>
    </source>
</evidence>
<dbReference type="InterPro" id="IPR036188">
    <property type="entry name" value="FAD/NAD-bd_sf"/>
</dbReference>
<dbReference type="Proteomes" id="UP000625711">
    <property type="component" value="Unassembled WGS sequence"/>
</dbReference>
<accession>A0A834HTE2</accession>
<feature type="signal peptide" evidence="1">
    <location>
        <begin position="1"/>
        <end position="21"/>
    </location>
</feature>
<dbReference type="PANTHER" id="PTHR10742">
    <property type="entry name" value="FLAVIN MONOAMINE OXIDASE"/>
    <property type="match status" value="1"/>
</dbReference>
<sequence>MISHVIIVVAFFLSGSIQVHSEAIPSIVIVGSGPSGIAAATKLLKNGYTNLLILEAENRIGGRINSIKFGDAFIDLGAEYCHGEKDNIVYSLAKDLDVLRHSDSQIHFLRSNGEILDGSTANKIIEFEESLEADETSKENCRNVSSIGECLEIKSKLFPKSATNSNQSEIFQEAYEWIKNSLSALDSPFDLNDLNITSNYTKCGGDLGMNWNGQNQLPIDDKILLRKEVANITNWNESTLIVTTTDGDKYEAGHVIFTASLGVLKADHEKLFKPILPENKIKAIKNIGFGAILKIVMRFSGNWWRNNSSWPLIWTTKDIQKLKQANLEWLTAISGIIRGENNTKVLIAWFAGKYIPYIETLSEEEIKNGVTYTLNAFFSPHYNVTPPEEIIRTTWYSNPHFRGTYSYESVRGYLAGGSNLPELLAEPLLKSDDTPSLLFAGEATHSHYFSTVHGAIESGYREANRLINFYIQGKHNHIHTKKPHPLNMITV</sequence>
<protein>
    <recommendedName>
        <fullName evidence="2">Amine oxidase domain-containing protein</fullName>
    </recommendedName>
</protein>
<reference evidence="3" key="1">
    <citation type="submission" date="2020-08" db="EMBL/GenBank/DDBJ databases">
        <title>Genome sequencing and assembly of the red palm weevil Rhynchophorus ferrugineus.</title>
        <authorList>
            <person name="Dias G.B."/>
            <person name="Bergman C.M."/>
            <person name="Manee M."/>
        </authorList>
    </citation>
    <scope>NUCLEOTIDE SEQUENCE</scope>
    <source>
        <strain evidence="3">AA-2017</strain>
        <tissue evidence="3">Whole larva</tissue>
    </source>
</reference>
<dbReference type="SUPFAM" id="SSF51905">
    <property type="entry name" value="FAD/NAD(P)-binding domain"/>
    <property type="match status" value="1"/>
</dbReference>
<comment type="caution">
    <text evidence="3">The sequence shown here is derived from an EMBL/GenBank/DDBJ whole genome shotgun (WGS) entry which is preliminary data.</text>
</comment>
<feature type="chain" id="PRO_5032586641" description="Amine oxidase domain-containing protein" evidence="1">
    <location>
        <begin position="22"/>
        <end position="491"/>
    </location>
</feature>
<dbReference type="Gene3D" id="3.90.660.10">
    <property type="match status" value="1"/>
</dbReference>
<dbReference type="PANTHER" id="PTHR10742:SF398">
    <property type="entry name" value="AMINE OXIDASE DOMAIN-CONTAINING PROTEIN-RELATED"/>
    <property type="match status" value="1"/>
</dbReference>
<dbReference type="AlphaFoldDB" id="A0A834HTE2"/>
<dbReference type="GO" id="GO:0046592">
    <property type="term" value="F:polyamine oxidase activity"/>
    <property type="evidence" value="ECO:0007669"/>
    <property type="project" value="TreeGrafter"/>
</dbReference>
<dbReference type="SUPFAM" id="SSF54373">
    <property type="entry name" value="FAD-linked reductases, C-terminal domain"/>
    <property type="match status" value="1"/>
</dbReference>
<keyword evidence="4" id="KW-1185">Reference proteome</keyword>
<name>A0A834HTE2_RHYFE</name>
<dbReference type="OrthoDB" id="5046242at2759"/>
<evidence type="ECO:0000313" key="4">
    <source>
        <dbReference type="Proteomes" id="UP000625711"/>
    </source>
</evidence>
<gene>
    <name evidence="3" type="ORF">GWI33_019143</name>
</gene>
<proteinExistence type="predicted"/>
<dbReference type="Pfam" id="PF01593">
    <property type="entry name" value="Amino_oxidase"/>
    <property type="match status" value="1"/>
</dbReference>
<dbReference type="EMBL" id="JAACXV010014401">
    <property type="protein sequence ID" value="KAF7267654.1"/>
    <property type="molecule type" value="Genomic_DNA"/>
</dbReference>
<evidence type="ECO:0000256" key="1">
    <source>
        <dbReference type="SAM" id="SignalP"/>
    </source>
</evidence>
<evidence type="ECO:0000313" key="3">
    <source>
        <dbReference type="EMBL" id="KAF7267654.1"/>
    </source>
</evidence>
<keyword evidence="1" id="KW-0732">Signal</keyword>
<feature type="domain" description="Amine oxidase" evidence="2">
    <location>
        <begin position="35"/>
        <end position="467"/>
    </location>
</feature>
<organism evidence="3 4">
    <name type="scientific">Rhynchophorus ferrugineus</name>
    <name type="common">Red palm weevil</name>
    <name type="synonym">Curculio ferrugineus</name>
    <dbReference type="NCBI Taxonomy" id="354439"/>
    <lineage>
        <taxon>Eukaryota</taxon>
        <taxon>Metazoa</taxon>
        <taxon>Ecdysozoa</taxon>
        <taxon>Arthropoda</taxon>
        <taxon>Hexapoda</taxon>
        <taxon>Insecta</taxon>
        <taxon>Pterygota</taxon>
        <taxon>Neoptera</taxon>
        <taxon>Endopterygota</taxon>
        <taxon>Coleoptera</taxon>
        <taxon>Polyphaga</taxon>
        <taxon>Cucujiformia</taxon>
        <taxon>Curculionidae</taxon>
        <taxon>Dryophthorinae</taxon>
        <taxon>Rhynchophorus</taxon>
    </lineage>
</organism>
<dbReference type="InterPro" id="IPR050281">
    <property type="entry name" value="Flavin_monoamine_oxidase"/>
</dbReference>
<dbReference type="Gene3D" id="3.50.50.60">
    <property type="entry name" value="FAD/NAD(P)-binding domain"/>
    <property type="match status" value="1"/>
</dbReference>
<dbReference type="InterPro" id="IPR002937">
    <property type="entry name" value="Amino_oxidase"/>
</dbReference>